<keyword evidence="4" id="KW-0479">Metal-binding</keyword>
<dbReference type="PANTHER" id="PTHR11575">
    <property type="entry name" value="5'-NUCLEOTIDASE-RELATED"/>
    <property type="match status" value="1"/>
</dbReference>
<evidence type="ECO:0000259" key="9">
    <source>
        <dbReference type="Pfam" id="PF00149"/>
    </source>
</evidence>
<feature type="signal peptide" evidence="8">
    <location>
        <begin position="1"/>
        <end position="24"/>
    </location>
</feature>
<dbReference type="OrthoDB" id="7722975at2759"/>
<reference evidence="11 12" key="1">
    <citation type="journal article" date="2017" name="PLoS Biol.">
        <title>The sea cucumber genome provides insights into morphological evolution and visceral regeneration.</title>
        <authorList>
            <person name="Zhang X."/>
            <person name="Sun L."/>
            <person name="Yuan J."/>
            <person name="Sun Y."/>
            <person name="Gao Y."/>
            <person name="Zhang L."/>
            <person name="Li S."/>
            <person name="Dai H."/>
            <person name="Hamel J.F."/>
            <person name="Liu C."/>
            <person name="Yu Y."/>
            <person name="Liu S."/>
            <person name="Lin W."/>
            <person name="Guo K."/>
            <person name="Jin S."/>
            <person name="Xu P."/>
            <person name="Storey K.B."/>
            <person name="Huan P."/>
            <person name="Zhang T."/>
            <person name="Zhou Y."/>
            <person name="Zhang J."/>
            <person name="Lin C."/>
            <person name="Li X."/>
            <person name="Xing L."/>
            <person name="Huo D."/>
            <person name="Sun M."/>
            <person name="Wang L."/>
            <person name="Mercier A."/>
            <person name="Li F."/>
            <person name="Yang H."/>
            <person name="Xiang J."/>
        </authorList>
    </citation>
    <scope>NUCLEOTIDE SEQUENCE [LARGE SCALE GENOMIC DNA]</scope>
    <source>
        <strain evidence="11">Shaxun</strain>
        <tissue evidence="11">Muscle</tissue>
    </source>
</reference>
<evidence type="ECO:0000256" key="7">
    <source>
        <dbReference type="ARBA" id="ARBA00022801"/>
    </source>
</evidence>
<dbReference type="Pfam" id="PF00149">
    <property type="entry name" value="Metallophos"/>
    <property type="match status" value="1"/>
</dbReference>
<dbReference type="STRING" id="307972.A0A2G8KGD2"/>
<dbReference type="EC" id="3.1.3.5" evidence="3"/>
<dbReference type="InterPro" id="IPR006146">
    <property type="entry name" value="5'-Nucleotdase_CS"/>
</dbReference>
<gene>
    <name evidence="11" type="ORF">BSL78_16088</name>
</gene>
<dbReference type="Gene3D" id="3.60.21.10">
    <property type="match status" value="1"/>
</dbReference>
<evidence type="ECO:0000313" key="11">
    <source>
        <dbReference type="EMBL" id="PIK47064.1"/>
    </source>
</evidence>
<accession>A0A2G8KGD2</accession>
<evidence type="ECO:0000256" key="4">
    <source>
        <dbReference type="ARBA" id="ARBA00022723"/>
    </source>
</evidence>
<keyword evidence="6 8" id="KW-0547">Nucleotide-binding</keyword>
<dbReference type="SUPFAM" id="SSF55816">
    <property type="entry name" value="5'-nucleotidase (syn. UDP-sugar hydrolase), C-terminal domain"/>
    <property type="match status" value="1"/>
</dbReference>
<evidence type="ECO:0000256" key="6">
    <source>
        <dbReference type="ARBA" id="ARBA00022741"/>
    </source>
</evidence>
<dbReference type="AlphaFoldDB" id="A0A2G8KGD2"/>
<evidence type="ECO:0000256" key="2">
    <source>
        <dbReference type="ARBA" id="ARBA00006654"/>
    </source>
</evidence>
<proteinExistence type="inferred from homology"/>
<comment type="similarity">
    <text evidence="2 8">Belongs to the 5'-nucleotidase family.</text>
</comment>
<dbReference type="EMBL" id="MRZV01000605">
    <property type="protein sequence ID" value="PIK47064.1"/>
    <property type="molecule type" value="Genomic_DNA"/>
</dbReference>
<keyword evidence="7 8" id="KW-0378">Hydrolase</keyword>
<dbReference type="InterPro" id="IPR008334">
    <property type="entry name" value="5'-Nucleotdase_C"/>
</dbReference>
<comment type="catalytic activity">
    <reaction evidence="1">
        <text>a ribonucleoside 5'-phosphate + H2O = a ribonucleoside + phosphate</text>
        <dbReference type="Rhea" id="RHEA:12484"/>
        <dbReference type="ChEBI" id="CHEBI:15377"/>
        <dbReference type="ChEBI" id="CHEBI:18254"/>
        <dbReference type="ChEBI" id="CHEBI:43474"/>
        <dbReference type="ChEBI" id="CHEBI:58043"/>
        <dbReference type="EC" id="3.1.3.5"/>
    </reaction>
</comment>
<protein>
    <recommendedName>
        <fullName evidence="3">5'-nucleotidase</fullName>
        <ecNumber evidence="3">3.1.3.5</ecNumber>
    </recommendedName>
</protein>
<name>A0A2G8KGD2_STIJA</name>
<evidence type="ECO:0000256" key="3">
    <source>
        <dbReference type="ARBA" id="ARBA00012643"/>
    </source>
</evidence>
<evidence type="ECO:0000256" key="5">
    <source>
        <dbReference type="ARBA" id="ARBA00022729"/>
    </source>
</evidence>
<dbReference type="SUPFAM" id="SSF56300">
    <property type="entry name" value="Metallo-dependent phosphatases"/>
    <property type="match status" value="1"/>
</dbReference>
<dbReference type="PROSITE" id="PS00785">
    <property type="entry name" value="5_NUCLEOTIDASE_1"/>
    <property type="match status" value="1"/>
</dbReference>
<feature type="domain" description="Calcineurin-like phosphoesterase" evidence="9">
    <location>
        <begin position="29"/>
        <end position="242"/>
    </location>
</feature>
<dbReference type="InterPro" id="IPR029052">
    <property type="entry name" value="Metallo-depent_PP-like"/>
</dbReference>
<dbReference type="Pfam" id="PF02872">
    <property type="entry name" value="5_nucleotid_C"/>
    <property type="match status" value="1"/>
</dbReference>
<dbReference type="Gene3D" id="3.90.780.10">
    <property type="entry name" value="5'-Nucleotidase, C-terminal domain"/>
    <property type="match status" value="1"/>
</dbReference>
<evidence type="ECO:0000256" key="1">
    <source>
        <dbReference type="ARBA" id="ARBA00000815"/>
    </source>
</evidence>
<dbReference type="InterPro" id="IPR006179">
    <property type="entry name" value="5_nucleotidase/apyrase"/>
</dbReference>
<dbReference type="Proteomes" id="UP000230750">
    <property type="component" value="Unassembled WGS sequence"/>
</dbReference>
<feature type="chain" id="PRO_5013426554" description="5'-nucleotidase" evidence="8">
    <location>
        <begin position="25"/>
        <end position="589"/>
    </location>
</feature>
<dbReference type="GO" id="GO:0016020">
    <property type="term" value="C:membrane"/>
    <property type="evidence" value="ECO:0007669"/>
    <property type="project" value="UniProtKB-ARBA"/>
</dbReference>
<dbReference type="PANTHER" id="PTHR11575:SF24">
    <property type="entry name" value="5'-NUCLEOTIDASE"/>
    <property type="match status" value="1"/>
</dbReference>
<keyword evidence="5 8" id="KW-0732">Signal</keyword>
<dbReference type="PRINTS" id="PR01607">
    <property type="entry name" value="APYRASEFAMLY"/>
</dbReference>
<organism evidence="11 12">
    <name type="scientific">Stichopus japonicus</name>
    <name type="common">Sea cucumber</name>
    <dbReference type="NCBI Taxonomy" id="307972"/>
    <lineage>
        <taxon>Eukaryota</taxon>
        <taxon>Metazoa</taxon>
        <taxon>Echinodermata</taxon>
        <taxon>Eleutherozoa</taxon>
        <taxon>Echinozoa</taxon>
        <taxon>Holothuroidea</taxon>
        <taxon>Aspidochirotacea</taxon>
        <taxon>Aspidochirotida</taxon>
        <taxon>Stichopodidae</taxon>
        <taxon>Apostichopus</taxon>
    </lineage>
</organism>
<dbReference type="InterPro" id="IPR036907">
    <property type="entry name" value="5'-Nucleotdase_C_sf"/>
</dbReference>
<dbReference type="GO" id="GO:0008253">
    <property type="term" value="F:5'-nucleotidase activity"/>
    <property type="evidence" value="ECO:0007669"/>
    <property type="project" value="UniProtKB-EC"/>
</dbReference>
<dbReference type="GO" id="GO:0046872">
    <property type="term" value="F:metal ion binding"/>
    <property type="evidence" value="ECO:0007669"/>
    <property type="project" value="UniProtKB-KW"/>
</dbReference>
<dbReference type="GO" id="GO:0009166">
    <property type="term" value="P:nucleotide catabolic process"/>
    <property type="evidence" value="ECO:0007669"/>
    <property type="project" value="InterPro"/>
</dbReference>
<keyword evidence="12" id="KW-1185">Reference proteome</keyword>
<comment type="caution">
    <text evidence="11">The sequence shown here is derived from an EMBL/GenBank/DDBJ whole genome shotgun (WGS) entry which is preliminary data.</text>
</comment>
<feature type="domain" description="5'-Nucleotidase C-terminal" evidence="10">
    <location>
        <begin position="349"/>
        <end position="511"/>
    </location>
</feature>
<evidence type="ECO:0000313" key="12">
    <source>
        <dbReference type="Proteomes" id="UP000230750"/>
    </source>
</evidence>
<dbReference type="FunFam" id="3.60.21.10:FF:000020">
    <property type="entry name" value="NT5E isoform 4"/>
    <property type="match status" value="1"/>
</dbReference>
<dbReference type="FunFam" id="3.90.780.10:FF:000001">
    <property type="entry name" value="NT5E isoform 3"/>
    <property type="match status" value="1"/>
</dbReference>
<evidence type="ECO:0000256" key="8">
    <source>
        <dbReference type="RuleBase" id="RU362119"/>
    </source>
</evidence>
<dbReference type="InterPro" id="IPR004843">
    <property type="entry name" value="Calcineurin-like_PHP"/>
</dbReference>
<dbReference type="GO" id="GO:0000166">
    <property type="term" value="F:nucleotide binding"/>
    <property type="evidence" value="ECO:0007669"/>
    <property type="project" value="UniProtKB-KW"/>
</dbReference>
<sequence>MEFIRSATFLCSLFLASFVSISEANFNLTILHTNDEHSRFDEFGPGDFDKCTQEFQESGECYGGIARRVSAVKEIRKETGNVILLDAGDRFQGTAWYNYYRGSQTAMFMNNMSYDAIAIGTHDFDVDVEGLANFLESLTFPALGCNVTRQMNALDNLIPCSTVLNISGELVGVVGYTHPANKEYSRTGNLEIAPVIESLQEEVDRLTNQQGVTKIIAVGHAGISIDQEIAQQVEGVDVVVGGRTNTFLYTGEAPSSEVPYGDYPIVVTPDSNPEGKVLVVSAYRFGKYLGRLDVEFDDQGQVQSYNGNPLLLGSHIEKDVGALETLNNFRGPVDELMASNLAYSMVTLDGSINTCGRGECNMGIHFAEAMLNYQLSNESFPGWTQASIALYNADSFRISLPQGYVTYQDVLDVIPYGDTIDVIELRGADVILVLEVSVTNLEADGEPSGGFLQTAGIRIIYDLTKPAGERVVSVKVLCTACDIPRYEPIDDDMIYKIVTNNYIATGGTGYGVIPDMLISRVKGADDVDVWADYFRSKSPVWTAVEERVTFQEDSKCNNGGQYKLNWVVSVFCSALWIGLTYRFKALIDI</sequence>
<dbReference type="CDD" id="cd07409">
    <property type="entry name" value="MPP_CD73_N"/>
    <property type="match status" value="1"/>
</dbReference>
<evidence type="ECO:0000259" key="10">
    <source>
        <dbReference type="Pfam" id="PF02872"/>
    </source>
</evidence>